<gene>
    <name evidence="2" type="ORF">C7435_0297</name>
</gene>
<name>A0A495DLQ5_9PROT</name>
<keyword evidence="2" id="KW-0489">Methyltransferase</keyword>
<dbReference type="OrthoDB" id="9807911at2"/>
<keyword evidence="2" id="KW-0808">Transferase</keyword>
<dbReference type="Proteomes" id="UP000273675">
    <property type="component" value="Unassembled WGS sequence"/>
</dbReference>
<dbReference type="GO" id="GO:0010420">
    <property type="term" value="F:polyprenyldihydroxybenzoate methyltransferase activity"/>
    <property type="evidence" value="ECO:0007669"/>
    <property type="project" value="TreeGrafter"/>
</dbReference>
<evidence type="ECO:0000259" key="1">
    <source>
        <dbReference type="Pfam" id="PF13649"/>
    </source>
</evidence>
<feature type="domain" description="Methyltransferase" evidence="1">
    <location>
        <begin position="65"/>
        <end position="155"/>
    </location>
</feature>
<dbReference type="Gene3D" id="3.40.50.150">
    <property type="entry name" value="Vaccinia Virus protein VP39"/>
    <property type="match status" value="1"/>
</dbReference>
<dbReference type="SUPFAM" id="SSF53335">
    <property type="entry name" value="S-adenosyl-L-methionine-dependent methyltransferases"/>
    <property type="match status" value="1"/>
</dbReference>
<dbReference type="InterPro" id="IPR029063">
    <property type="entry name" value="SAM-dependent_MTases_sf"/>
</dbReference>
<protein>
    <submittedName>
        <fullName evidence="2">Methyltransferase family protein</fullName>
    </submittedName>
</protein>
<dbReference type="PANTHER" id="PTHR43464:SF23">
    <property type="entry name" value="JUVENILE HORMONE ACID O-METHYLTRANSFERASE"/>
    <property type="match status" value="1"/>
</dbReference>
<evidence type="ECO:0000313" key="2">
    <source>
        <dbReference type="EMBL" id="RKR03855.1"/>
    </source>
</evidence>
<dbReference type="InterPro" id="IPR041698">
    <property type="entry name" value="Methyltransf_25"/>
</dbReference>
<dbReference type="GO" id="GO:0032259">
    <property type="term" value="P:methylation"/>
    <property type="evidence" value="ECO:0007669"/>
    <property type="project" value="UniProtKB-KW"/>
</dbReference>
<organism evidence="2 3">
    <name type="scientific">Maricaulis maris</name>
    <dbReference type="NCBI Taxonomy" id="74318"/>
    <lineage>
        <taxon>Bacteria</taxon>
        <taxon>Pseudomonadati</taxon>
        <taxon>Pseudomonadota</taxon>
        <taxon>Alphaproteobacteria</taxon>
        <taxon>Maricaulales</taxon>
        <taxon>Maricaulaceae</taxon>
        <taxon>Maricaulis</taxon>
    </lineage>
</organism>
<dbReference type="PANTHER" id="PTHR43464">
    <property type="entry name" value="METHYLTRANSFERASE"/>
    <property type="match status" value="1"/>
</dbReference>
<dbReference type="Pfam" id="PF13649">
    <property type="entry name" value="Methyltransf_25"/>
    <property type="match status" value="1"/>
</dbReference>
<reference evidence="2 3" key="1">
    <citation type="submission" date="2018-10" db="EMBL/GenBank/DDBJ databases">
        <title>Genomic Encyclopedia of Type Strains, Phase IV (KMG-IV): sequencing the most valuable type-strain genomes for metagenomic binning, comparative biology and taxonomic classification.</title>
        <authorList>
            <person name="Goeker M."/>
        </authorList>
    </citation>
    <scope>NUCLEOTIDE SEQUENCE [LARGE SCALE GENOMIC DNA]</scope>
    <source>
        <strain evidence="2 3">DSM 4734</strain>
    </source>
</reference>
<dbReference type="CDD" id="cd02440">
    <property type="entry name" value="AdoMet_MTases"/>
    <property type="match status" value="1"/>
</dbReference>
<proteinExistence type="predicted"/>
<dbReference type="EMBL" id="RBIM01000001">
    <property type="protein sequence ID" value="RKR03855.1"/>
    <property type="molecule type" value="Genomic_DNA"/>
</dbReference>
<evidence type="ECO:0000313" key="3">
    <source>
        <dbReference type="Proteomes" id="UP000273675"/>
    </source>
</evidence>
<dbReference type="AlphaFoldDB" id="A0A495DLQ5"/>
<accession>A0A495DLQ5</accession>
<comment type="caution">
    <text evidence="2">The sequence shown here is derived from an EMBL/GenBank/DDBJ whole genome shotgun (WGS) entry which is preliminary data.</text>
</comment>
<sequence length="207" mass="22560">MEAKSKNRTLNRIYNLTGNPDECVEAYKEWADHYEEDTVDGMGYVAPTVVAEKLASLAKLDGKSVLDAGCGTGLAGVELAERASALIDGMDISPDMLDLARKKGAYEDLRTADMTGPLDYKTNQYDAVMCVGTFTHAHVGPKGFDELVRITRPGGLIVATVHEDVWDADDYLAHLKSLDASGAARLKEYDVAPYHLHKCRLVVLEAV</sequence>